<dbReference type="Gene3D" id="1.10.8.720">
    <property type="entry name" value="Region D6 of dynein motor"/>
    <property type="match status" value="1"/>
</dbReference>
<dbReference type="InterPro" id="IPR043160">
    <property type="entry name" value="Dynein_C_barrel"/>
</dbReference>
<dbReference type="GO" id="GO:0007018">
    <property type="term" value="P:microtubule-based movement"/>
    <property type="evidence" value="ECO:0007669"/>
    <property type="project" value="InterPro"/>
</dbReference>
<dbReference type="InterPro" id="IPR035699">
    <property type="entry name" value="AAA_6"/>
</dbReference>
<dbReference type="InterPro" id="IPR024317">
    <property type="entry name" value="Dynein_heavy_chain_D4_dom"/>
</dbReference>
<dbReference type="Gene3D" id="1.10.287.2620">
    <property type="match status" value="1"/>
</dbReference>
<keyword evidence="9" id="KW-0969">Cilium</keyword>
<dbReference type="GO" id="GO:0005524">
    <property type="term" value="F:ATP binding"/>
    <property type="evidence" value="ECO:0007669"/>
    <property type="project" value="UniProtKB-KW"/>
</dbReference>
<dbReference type="FunFam" id="1.20.920.20:FF:000006">
    <property type="entry name" value="Dynein, axonemal, heavy chain 6"/>
    <property type="match status" value="1"/>
</dbReference>
<comment type="similarity">
    <text evidence="2">Belongs to the dynein heavy chain family.</text>
</comment>
<evidence type="ECO:0000313" key="15">
    <source>
        <dbReference type="Proteomes" id="UP000327044"/>
    </source>
</evidence>
<evidence type="ECO:0000256" key="1">
    <source>
        <dbReference type="ARBA" id="ARBA00004430"/>
    </source>
</evidence>
<dbReference type="InterPro" id="IPR042222">
    <property type="entry name" value="Dynein_2_N"/>
</dbReference>
<dbReference type="Pfam" id="PF18198">
    <property type="entry name" value="AAA_lid_11"/>
    <property type="match status" value="1"/>
</dbReference>
<dbReference type="GO" id="GO:0030286">
    <property type="term" value="C:dynein complex"/>
    <property type="evidence" value="ECO:0007669"/>
    <property type="project" value="UniProtKB-KW"/>
</dbReference>
<comment type="caution">
    <text evidence="14">The sequence shown here is derived from an EMBL/GenBank/DDBJ whole genome shotgun (WGS) entry which is preliminary data.</text>
</comment>
<dbReference type="FunFam" id="1.20.920.30:FF:000005">
    <property type="entry name" value="Dynein, axonemal, heavy chain 2"/>
    <property type="match status" value="1"/>
</dbReference>
<dbReference type="FunFam" id="3.40.50.300:FF:000063">
    <property type="entry name" value="dynein heavy chain 6, axonemal"/>
    <property type="match status" value="1"/>
</dbReference>
<evidence type="ECO:0000259" key="13">
    <source>
        <dbReference type="SMART" id="SM00382"/>
    </source>
</evidence>
<dbReference type="Gene3D" id="3.20.180.20">
    <property type="entry name" value="Dynein heavy chain, N-terminal domain 2"/>
    <property type="match status" value="1"/>
</dbReference>
<evidence type="ECO:0000256" key="7">
    <source>
        <dbReference type="ARBA" id="ARBA00023017"/>
    </source>
</evidence>
<dbReference type="Gene3D" id="1.20.1270.280">
    <property type="match status" value="1"/>
</dbReference>
<evidence type="ECO:0000256" key="12">
    <source>
        <dbReference type="ARBA" id="ARBA00023273"/>
    </source>
</evidence>
<dbReference type="InParanoid" id="A0A5N4A5C4"/>
<evidence type="ECO:0000256" key="3">
    <source>
        <dbReference type="ARBA" id="ARBA00022490"/>
    </source>
</evidence>
<evidence type="ECO:0000256" key="6">
    <source>
        <dbReference type="ARBA" id="ARBA00022840"/>
    </source>
</evidence>
<protein>
    <recommendedName>
        <fullName evidence="13">AAA+ ATPase domain-containing protein</fullName>
    </recommendedName>
</protein>
<dbReference type="InterPro" id="IPR024743">
    <property type="entry name" value="Dynein_HC_stalk"/>
</dbReference>
<organism evidence="14 15">
    <name type="scientific">Photinus pyralis</name>
    <name type="common">Common eastern firefly</name>
    <name type="synonym">Lampyris pyralis</name>
    <dbReference type="NCBI Taxonomy" id="7054"/>
    <lineage>
        <taxon>Eukaryota</taxon>
        <taxon>Metazoa</taxon>
        <taxon>Ecdysozoa</taxon>
        <taxon>Arthropoda</taxon>
        <taxon>Hexapoda</taxon>
        <taxon>Insecta</taxon>
        <taxon>Pterygota</taxon>
        <taxon>Neoptera</taxon>
        <taxon>Endopterygota</taxon>
        <taxon>Coleoptera</taxon>
        <taxon>Polyphaga</taxon>
        <taxon>Elateriformia</taxon>
        <taxon>Elateroidea</taxon>
        <taxon>Lampyridae</taxon>
        <taxon>Lampyrinae</taxon>
        <taxon>Photinus</taxon>
    </lineage>
</organism>
<dbReference type="GO" id="GO:0045505">
    <property type="term" value="F:dynein intermediate chain binding"/>
    <property type="evidence" value="ECO:0007669"/>
    <property type="project" value="InterPro"/>
</dbReference>
<dbReference type="InterPro" id="IPR054354">
    <property type="entry name" value="DYNC2H1-like_lid"/>
</dbReference>
<dbReference type="FunFam" id="1.10.8.1220:FF:000001">
    <property type="entry name" value="Dynein axonemal heavy chain 5"/>
    <property type="match status" value="1"/>
</dbReference>
<dbReference type="EMBL" id="VVIM01000010">
    <property type="protein sequence ID" value="KAB0792507.1"/>
    <property type="molecule type" value="Genomic_DNA"/>
</dbReference>
<dbReference type="Proteomes" id="UP000327044">
    <property type="component" value="Unassembled WGS sequence"/>
</dbReference>
<keyword evidence="12" id="KW-0966">Cell projection</keyword>
<dbReference type="InterPro" id="IPR025662">
    <property type="entry name" value="Sigma_54_int_dom_ATP-bd_1"/>
</dbReference>
<sequence>MSFHTRPFNKHSLNYKTNDKHVHEALDICEMQESIKHSLLCTAPKCYERSPSVIPFHVPHKKLLEKIESKRQEKEPLTGYLNRQNALCKHKTFFEDSSTKKRSRLSLDKHKSKVLFASPRDLIRTPRVVGSTFVLPHHRLPEVVDQAELIKQFKEEKGGFFIYMIYACPRSSEYYTPYALKIVPYKEIDKSNFMTMSSHGVMQHVGTEVVFTHLHKWELEYNMYCRLMKIKSFFNFRLWKTFYVWRKGILYKKFQKAATFLNGNLFMLLPSLRVALIDIQHLCYVTAGLNFMDVSTIKNWHLFYFIEAQMEKLEMVVHKLKEFREVVREIVVNACHGALLAQGFVVNEYLLEDGQGKGFIFALLYRAKKKIGLLNYRILSKQRKESFVCGSRGMLIGEAEQFKPNHYSFITLVDYMIINMLHNVTMTSFVELMDTFKQHLDYLPSLGTSELAEYDTRIEKPRPEGSTELPLFIVNVVAGSCEMGTEPCYETAEGIFQQIIALWIQSVKDIRPLIADSVYEPFTNPMINGKKEDRICGYGPPISFYLEDDEHLQSVQQETFNLLKFNYEAAHVYIQRLEPIRTFFAADLGTTAETIEKERVLEVFRGWCTRYHKEVEIVNTVIDLQPLGILYMNQKLFKQTILPEPKRLINIIEHTMPCIGKDKVNGLLQEAEESQLFLEVPPTTTLEIVDYLMFVEKAVLRMDEMELELEYCKELYDIMEEFRIMIDPDELSNYLGLSINIGNLRNLVDKKNEERPTTIKKLNDQLNKDISNLISEVGIIKDECLEPWLYDIESDAKEATNFLDTLYTRLSACQGRAGEFKSYQKQFRMEVTRFDMLDEVMNDLKLRMLLWESLDSWHKEVKEWYTTDFQTLNTEEMNLFTAKTVKNITQLEKGLPRNLILPKLKDEVELVKNKLPTITYLRNPSLRQRHWLKIENVLNHKFKAEEMITLTMLEELRVFDYPDEIMEISGQASSEAGLELLLKKVEESWKTIEFSVVPHRDAKDVYILGSLEEIQVVLDDSNINIATIASSRHVGPIKPRVEEWARLLDLFSRTLDEWQLCQQSWVYLEIIFSAPDIQRQLPSEAKMFLIVDKSWKEIMRRTAKVPLAIDAATYPGLLETFIKNNALLEQIMKCLESYLETKRVSFPRFYFLSNDELLDILAQTRNPFAVQPHLRKCFDAIAKLEFGTKVANEEEDEEGTGKQEVIMTTDIIAMISPEGERVELGKGLKARGNVEDWLGKVEESMFVSLRRRMRFSLEHYFTLAREDWVVCHPNQIILTMSQVMWARDVHAILDGNGNKLSELPMFEKKCIINLNKLAGLVRKDLTPVVRKILVALITIDVHARDTITSMAKNKVQSSIDFEWLKMIRYYWLESIDNCVARMSSAELPYGYEYLGAGGVLVITPLTDKCYLCLMGALQLDLGGAPAGPAGTGKTETTKDLAKALAIQCVVFNCSEGLDYKMMGRFFSGLAQSGAWCCFDEFNRIDIEVLSVIAQQLITIRNAKAAKLQRFMFEGREIKLVQRCAAFITMNPGYAGRTELPDNLKALFRPVSMMVPDYALIAEVTLYSEGFESSKILSHKMVQMYKLCSEQLSLQDHYDFGMRAVKSVLVMAGTLKRASPDRNEEIVLICALRDSNLPKFLTDDAVLFQGILSDLFPGVTLPVQEYGDFLVAIENSLEAQNLQTEASMAKKIIQLYETMIVRWGVMLVGPTGGGKSSILYTLKLALEKMHHDGFEGPYYRPVHTYIMNPKAVTAGELYGEVNPFTLEWRDGLMGIMVRTSVQSTNDDHQWVICDGPVDAVWIENLNTVLDDNKMLCLANSERIKLTPYVHMVFEVQDLTQASPATVSRCGMVYVDPDELKWLPYVKSWAVTLSERFLNQEMKEYVVSLFEYAVEHGLVFMKRYCQHSIHQVEVSKATAICKLIESVISIPGMIERVGEKSRVRNFVCQIFIFAYLWGAGGNLLDASREKFETYVHDQFDEFPDAKLPPGANLWDLFPSTAARRLEPWVKIIPTFTYDSTTPFFEMLVPTIDTIRFGYIMKKLVETKYPVLFTGDTGVGKSVIAKEVLNSLFEMGSWIPITLNFSAQTSSLRTQEMLEAKLDKRKKTLLGAPIGKRVVLFVDDVNMPKLEKYGAQPPIELLRQFLDFGGLYDREKLFWKAIVDVVITAACAPPGGGRNPLTPRFVRHFGMFFIPPPNEYSLKAIFKAIMRGFLFDFANPVRDLADSLVNAAVDVYNRIAEDLLPTPAKSHYVFNLRDLSKCVQGVLQADSGSLREANQIMRLFYHECLRVFHDRLINDEDKSYFYFLMKEVCGRSFGTPVLQLPDEPIIHHPPILLFGDFIVFGAAREDRIYEELQDVNKLKNMLQEYLEDYNLTTSKEMHLIFFVDAMEHTCRLSRILRSERGNGLLVGVGGMGKQSLTRLASHINGYKCFQIELTRNYDHNSFFEDLRKLYFNAGAVNENTVFLFTDTQIVQEEFLEDVNNILNSGEVPNLFEADELEKVIIATRPAAKEAGVSEGNRDLIFTYFINRVRRNLHLSLCMSPVGDAFRRRCRMFPSLVNCCTIDWFSKWPEEALLSVAQNSLKEIGKSDVVDKLANMCVVMHKSVEDMTVRFYAEMKRHYYTTPSSYLELLKLYLNMLVDKRQLIQKTSDRIANGLQKLYETNSIIDAMKEELTAMEPILAEKSVAIAKLMVNLTAKQEQADKVRTIVKADEDSAKVKAAETQAIADDAQRDLDVALPAIEAATRALESLNKNDINELKVFQKPPDLVRFVMESVCLLLGSKTDWASAKVVMGDVNFLKRLQEYNKDNIPDSLLKKLKVYIDNVDFIPEKVAKVSAACKSLCMWVRAIDTYAKVYKVVEPKRRRLHDAEVELNDVMGVLKAKQQQLADVEAMIQSLQDDFEASVAEKRYLEDTMALTAVRLVRAGKLNVALGDEQIRWEIGVKNFAIQLSNLIGDILISAGCVAYMGAFTSTYRKNLITEWTEKCKLIEIPYSDNYSLVTVLADPYSIRIWNACGLPRDTISTENAILVTQARRWPLMIDPQEQANRWIRQMEGQQLRITKLTDSNFLRILETAIRIGLSVLLEEVEETLDPTLAPILLKQTFLQGGRMLIRLGDSDIEYDSNFRFYITTKLSNPHYLPEICIQVTIVNFTVTPSGLEDQLLADVVRLERPDFEKQRTELITRINNDKGQLKAIEDKILRLLFASEGNILDDEELIETLNESKETSAIIAARLTETEATEEKISIAREKYRPVSTRGSVLYFVVAVLAEIDPMYQFSLKYFNQIFCNVIQISEKDDHLPNRLQILNREITLAMYINVSRSLFERHKLVFSFMVCVAILLQQGTISESQYNYLLRGPVGFKSPMDKKPNCTLLTDPIWLAVKYLAFAFEPFKYLPDDILSRITVTIGGYDQTIEFIPNSLNSKIGWNSHLDDFEKLMLLKTLREEKLVFGITEYVRIHLGQKFVESPAISLSVLYKDISNSVPLIFVLSAGSDPFGAFHRFATDMGYQERILSISLGQGQGPVAEKLIETGKNNGSWVFLQNCHLATSWMLPMERIILAIVEDSSKVHTDFRLFMSSMPSRTFPVSVLQNAVKVTNEPPKGLRTNVKRALEEMLDTFFEDHPLGQDWRKVLFGLCMFHAVIQERKKFGPLGWNIIYEFNNSDREFAFSTLRMYCDIGFIPWDALEYITGEITYGGRVTDSWDLRCLKTILKGFFSPSTLEPGYTYSKSGVYYCPEYEKLEEYRDFVDTFPIIEEPEIFGMHENANIAYQTKETQTVIRTMIDCQPSTSGGGEGKSADEIAFELAEGVIQSIIKKIYTDNAHPHLFKRDKKDRLPSLTTVLMQEVDRFNKLLALIHSSMNNLQKAIKGFVVMSEQLEEVYRAFLNNQVPIMWSSKSYPSLKSLGSWVHDLELRLDFICIWIEHYHPPSYWLSGFYFTQGFLTGTLQTHARKYDLPIDQLKYDFVMQKLFIDQELIKITHDAEKREVASAYGDLTVPLDGVLIHGLFVDAGLFDNLSMTLVDPNPGEINPPLPAVLFLPTTKTPSIENRYICPLYKTSVRAGTLSTTGHSTNFVTAILLPSQKPQSHWILKGTALLTQVTD</sequence>
<dbReference type="InterPro" id="IPR041658">
    <property type="entry name" value="AAA_lid_11"/>
</dbReference>
<evidence type="ECO:0000256" key="9">
    <source>
        <dbReference type="ARBA" id="ARBA00023069"/>
    </source>
</evidence>
<dbReference type="FunFam" id="1.20.140.100:FF:000004">
    <property type="entry name" value="Dynein axonemal heavy chain 6"/>
    <property type="match status" value="1"/>
</dbReference>
<keyword evidence="6" id="KW-0067">ATP-binding</keyword>
<dbReference type="PROSITE" id="PS00675">
    <property type="entry name" value="SIGMA54_INTERACT_1"/>
    <property type="match status" value="1"/>
</dbReference>
<dbReference type="Gene3D" id="6.10.140.1060">
    <property type="match status" value="1"/>
</dbReference>
<dbReference type="FunFam" id="1.20.1270.280:FF:000001">
    <property type="entry name" value="dynein heavy chain 7, axonemal"/>
    <property type="match status" value="1"/>
</dbReference>
<dbReference type="Gene3D" id="1.20.920.20">
    <property type="match status" value="1"/>
</dbReference>
<dbReference type="FunFam" id="3.40.50.300:FF:000362">
    <property type="entry name" value="Dynein, axonemal, heavy chain 6"/>
    <property type="match status" value="1"/>
</dbReference>
<dbReference type="GO" id="GO:0008569">
    <property type="term" value="F:minus-end-directed microtubule motor activity"/>
    <property type="evidence" value="ECO:0007669"/>
    <property type="project" value="InterPro"/>
</dbReference>
<dbReference type="Pfam" id="PF08393">
    <property type="entry name" value="DHC_N2"/>
    <property type="match status" value="1"/>
</dbReference>
<evidence type="ECO:0000313" key="14">
    <source>
        <dbReference type="EMBL" id="KAB0792507.1"/>
    </source>
</evidence>
<keyword evidence="7" id="KW-0243">Dynein</keyword>
<dbReference type="Pfam" id="PF18199">
    <property type="entry name" value="Dynein_C"/>
    <property type="match status" value="1"/>
</dbReference>
<dbReference type="SUPFAM" id="SSF52540">
    <property type="entry name" value="P-loop containing nucleoside triphosphate hydrolases"/>
    <property type="match status" value="4"/>
</dbReference>
<name>A0A5N4A5C4_PHOPY</name>
<evidence type="ECO:0000256" key="2">
    <source>
        <dbReference type="ARBA" id="ARBA00008887"/>
    </source>
</evidence>
<dbReference type="FunFam" id="3.40.50.300:FF:002141">
    <property type="entry name" value="Dynein heavy chain"/>
    <property type="match status" value="1"/>
</dbReference>
<dbReference type="GO" id="GO:0005874">
    <property type="term" value="C:microtubule"/>
    <property type="evidence" value="ECO:0007669"/>
    <property type="project" value="UniProtKB-KW"/>
</dbReference>
<dbReference type="InterPro" id="IPR043157">
    <property type="entry name" value="Dynein_AAA1S"/>
</dbReference>
<dbReference type="Pfam" id="PF12774">
    <property type="entry name" value="AAA_6"/>
    <property type="match status" value="1"/>
</dbReference>
<dbReference type="InterPro" id="IPR027417">
    <property type="entry name" value="P-loop_NTPase"/>
</dbReference>
<dbReference type="FunFam" id="1.20.58.1120:FF:000007">
    <property type="entry name" value="Dynein heavy chain 4"/>
    <property type="match status" value="1"/>
</dbReference>
<keyword evidence="8" id="KW-0175">Coiled coil</keyword>
<dbReference type="FunFam" id="3.40.50.300:FF:001145">
    <property type="entry name" value="Putative dynein heavy chain"/>
    <property type="match status" value="1"/>
</dbReference>
<keyword evidence="10" id="KW-0505">Motor protein</keyword>
<dbReference type="Gene3D" id="3.10.490.20">
    <property type="match status" value="1"/>
</dbReference>
<dbReference type="Pfam" id="PF17852">
    <property type="entry name" value="Dynein_AAA_lid"/>
    <property type="match status" value="1"/>
</dbReference>
<dbReference type="Pfam" id="PF12775">
    <property type="entry name" value="AAA_7"/>
    <property type="match status" value="1"/>
</dbReference>
<evidence type="ECO:0000256" key="11">
    <source>
        <dbReference type="ARBA" id="ARBA00023212"/>
    </source>
</evidence>
<dbReference type="InterPro" id="IPR041228">
    <property type="entry name" value="Dynein_C"/>
</dbReference>
<keyword evidence="3" id="KW-0963">Cytoplasm</keyword>
<dbReference type="Pfam" id="PF03028">
    <property type="entry name" value="Dynein_heavy"/>
    <property type="match status" value="1"/>
</dbReference>
<dbReference type="InterPro" id="IPR026983">
    <property type="entry name" value="DHC"/>
</dbReference>
<dbReference type="FunFam" id="3.10.490.20:FF:000005">
    <property type="entry name" value="Dynein axonemal heavy chain 6"/>
    <property type="match status" value="1"/>
</dbReference>
<dbReference type="FunFam" id="3.40.50.300:FF:001143">
    <property type="entry name" value="Dynein axonemal heavy chain 6"/>
    <property type="match status" value="1"/>
</dbReference>
<dbReference type="FunCoup" id="A0A5N4A5C4">
    <property type="interactions" value="19"/>
</dbReference>
<dbReference type="InterPro" id="IPR013602">
    <property type="entry name" value="Dynein_heavy_linker"/>
</dbReference>
<dbReference type="PANTHER" id="PTHR22878:SF68">
    <property type="entry name" value="DYNEIN HEAVY CHAIN 6, AXONEMAL-LIKE"/>
    <property type="match status" value="1"/>
</dbReference>
<dbReference type="GO" id="GO:0051959">
    <property type="term" value="F:dynein light intermediate chain binding"/>
    <property type="evidence" value="ECO:0007669"/>
    <property type="project" value="InterPro"/>
</dbReference>
<dbReference type="GO" id="GO:0005930">
    <property type="term" value="C:axoneme"/>
    <property type="evidence" value="ECO:0007669"/>
    <property type="project" value="UniProtKB-SubCell"/>
</dbReference>
<dbReference type="FunFam" id="1.10.8.710:FF:000004">
    <property type="entry name" value="Dynein axonemal heavy chain 6"/>
    <property type="match status" value="1"/>
</dbReference>
<dbReference type="InterPro" id="IPR041466">
    <property type="entry name" value="Dynein_AAA5_ext"/>
</dbReference>
<keyword evidence="5" id="KW-0547">Nucleotide-binding</keyword>
<dbReference type="InterPro" id="IPR004273">
    <property type="entry name" value="Dynein_heavy_D6_P-loop"/>
</dbReference>
<gene>
    <name evidence="14" type="ORF">PPYR_14466</name>
</gene>
<dbReference type="Pfam" id="PF12777">
    <property type="entry name" value="MT"/>
    <property type="match status" value="1"/>
</dbReference>
<keyword evidence="15" id="KW-1185">Reference proteome</keyword>
<dbReference type="FunFam" id="1.10.8.720:FF:000007">
    <property type="entry name" value="Dynein axonemal heavy chain 6"/>
    <property type="match status" value="1"/>
</dbReference>
<evidence type="ECO:0000256" key="8">
    <source>
        <dbReference type="ARBA" id="ARBA00023054"/>
    </source>
</evidence>
<reference evidence="14 15" key="1">
    <citation type="journal article" date="2018" name="Elife">
        <title>Firefly genomes illuminate parallel origins of bioluminescence in beetles.</title>
        <authorList>
            <person name="Fallon T.R."/>
            <person name="Lower S.E."/>
            <person name="Chang C.H."/>
            <person name="Bessho-Uehara M."/>
            <person name="Martin G.J."/>
            <person name="Bewick A.J."/>
            <person name="Behringer M."/>
            <person name="Debat H.J."/>
            <person name="Wong I."/>
            <person name="Day J.C."/>
            <person name="Suvorov A."/>
            <person name="Silva C.J."/>
            <person name="Stanger-Hall K.F."/>
            <person name="Hall D.W."/>
            <person name="Schmitz R.J."/>
            <person name="Nelson D.R."/>
            <person name="Lewis S.M."/>
            <person name="Shigenobu S."/>
            <person name="Bybee S.M."/>
            <person name="Larracuente A.M."/>
            <person name="Oba Y."/>
            <person name="Weng J.K."/>
        </authorList>
    </citation>
    <scope>NUCLEOTIDE SEQUENCE [LARGE SCALE GENOMIC DNA]</scope>
    <source>
        <strain evidence="14">1611_PpyrPB1</strain>
        <tissue evidence="14">Whole body</tissue>
    </source>
</reference>
<dbReference type="Gene3D" id="1.10.8.710">
    <property type="match status" value="1"/>
</dbReference>
<accession>A0A5N4A5C4</accession>
<dbReference type="Gene3D" id="1.10.8.1220">
    <property type="match status" value="1"/>
</dbReference>
<comment type="subcellular location">
    <subcellularLocation>
        <location evidence="1">Cytoplasm</location>
        <location evidence="1">Cytoskeleton</location>
        <location evidence="1">Cilium axoneme</location>
    </subcellularLocation>
</comment>
<dbReference type="Gene3D" id="1.20.920.30">
    <property type="match status" value="1"/>
</dbReference>
<evidence type="ECO:0000256" key="4">
    <source>
        <dbReference type="ARBA" id="ARBA00022701"/>
    </source>
</evidence>
<dbReference type="Gene3D" id="3.40.50.300">
    <property type="entry name" value="P-loop containing nucleotide triphosphate hydrolases"/>
    <property type="match status" value="5"/>
</dbReference>
<dbReference type="InterPro" id="IPR003593">
    <property type="entry name" value="AAA+_ATPase"/>
</dbReference>
<dbReference type="InterPro" id="IPR035706">
    <property type="entry name" value="AAA_9"/>
</dbReference>
<evidence type="ECO:0000256" key="10">
    <source>
        <dbReference type="ARBA" id="ARBA00023175"/>
    </source>
</evidence>
<feature type="domain" description="AAA+ ATPase" evidence="13">
    <location>
        <begin position="2044"/>
        <end position="2192"/>
    </location>
</feature>
<dbReference type="SMART" id="SM00382">
    <property type="entry name" value="AAA"/>
    <property type="match status" value="2"/>
</dbReference>
<dbReference type="FunFam" id="3.20.180.20:FF:000004">
    <property type="entry name" value="Dynein axonemal heavy chain 6"/>
    <property type="match status" value="1"/>
</dbReference>
<evidence type="ECO:0000256" key="5">
    <source>
        <dbReference type="ARBA" id="ARBA00022741"/>
    </source>
</evidence>
<feature type="domain" description="AAA+ ATPase" evidence="13">
    <location>
        <begin position="1419"/>
        <end position="1558"/>
    </location>
</feature>
<dbReference type="Pfam" id="PF12781">
    <property type="entry name" value="AAA_9"/>
    <property type="match status" value="1"/>
</dbReference>
<dbReference type="Pfam" id="PF12780">
    <property type="entry name" value="AAA_8"/>
    <property type="match status" value="1"/>
</dbReference>
<dbReference type="Gene3D" id="1.20.140.100">
    <property type="entry name" value="Dynein heavy chain, N-terminal domain 2"/>
    <property type="match status" value="1"/>
</dbReference>
<dbReference type="PANTHER" id="PTHR22878">
    <property type="entry name" value="DYNEIN HEAVY CHAIN 6, AXONEMAL-LIKE-RELATED"/>
    <property type="match status" value="1"/>
</dbReference>
<keyword evidence="11" id="KW-0206">Cytoskeleton</keyword>
<dbReference type="InterPro" id="IPR042228">
    <property type="entry name" value="Dynein_linker_3"/>
</dbReference>
<dbReference type="InterPro" id="IPR042219">
    <property type="entry name" value="AAA_lid_11_sf"/>
</dbReference>
<keyword evidence="4" id="KW-0493">Microtubule</keyword>
<dbReference type="Pfam" id="PF22597">
    <property type="entry name" value="DYN_lid"/>
    <property type="match status" value="1"/>
</dbReference>
<dbReference type="CDD" id="cd00009">
    <property type="entry name" value="AAA"/>
    <property type="match status" value="1"/>
</dbReference>
<proteinExistence type="inferred from homology"/>
<dbReference type="Gene3D" id="1.20.58.1120">
    <property type="match status" value="1"/>
</dbReference>